<dbReference type="GO" id="GO:0016491">
    <property type="term" value="F:oxidoreductase activity"/>
    <property type="evidence" value="ECO:0007669"/>
    <property type="project" value="UniProtKB-KW"/>
</dbReference>
<feature type="region of interest" description="Disordered" evidence="2">
    <location>
        <begin position="404"/>
        <end position="428"/>
    </location>
</feature>
<keyword evidence="5" id="KW-1185">Reference proteome</keyword>
<proteinExistence type="predicted"/>
<evidence type="ECO:0000313" key="4">
    <source>
        <dbReference type="EMBL" id="TID16825.1"/>
    </source>
</evidence>
<dbReference type="AlphaFoldDB" id="A0A4Z1NTX5"/>
<dbReference type="Gene3D" id="3.60.130.10">
    <property type="entry name" value="Clavaminate synthase-like"/>
    <property type="match status" value="1"/>
</dbReference>
<accession>A0A4Z1NTX5</accession>
<gene>
    <name evidence="4" type="ORF">E6O75_ATG09591</name>
</gene>
<dbReference type="STRING" id="86259.A0A4Z1NTX5"/>
<dbReference type="PANTHER" id="PTHR10696:SF54">
    <property type="entry name" value="FAMILY OXIDOREDUCTASE, PUTATIVE (AFU_ORTHOLOGUE AFUA_4G13850)-RELATED"/>
    <property type="match status" value="1"/>
</dbReference>
<evidence type="ECO:0000256" key="2">
    <source>
        <dbReference type="SAM" id="MobiDB-lite"/>
    </source>
</evidence>
<protein>
    <submittedName>
        <fullName evidence="4">Clavaminate synthase-like protein</fullName>
    </submittedName>
</protein>
<dbReference type="Proteomes" id="UP000298493">
    <property type="component" value="Unassembled WGS sequence"/>
</dbReference>
<sequence>MATTAGATTGATTGTATLSHKAVQPDISYAPDFAKYQARTKKRLANEKLHEQSLPPGFPTKLEGGFVWDGDSIQGTYEWVHKLSHVELAEVEDALRYFKSLNQGLGFVNEETFPLPRLHPILRDVSKELHYGHGFKVIRGLPVDKHTREDNFIIYAGISSHIAPDRGRQDSKFHGKPADVVLAHIKDLSNTAEKGNIGSPAYTTDKQVFHTDVGEIVSLLCLNPAAEGGQSKVASNWRVYNEFAATRPDLIKTLSEPWIADGFGRPNKPYTIRPLLYHQPATSKSPERVIVQYARRSFTGFQALSRTPTIPPITEAQAEALDALHFTAERLSLGLDFQKGDIQYINNLVTFHARDGFKDTAEQQRHLVRLWLRDPEHGWEMPEPLRSRWDEVYAGVTPEKQVFPLEPGIRSASNGAENKQEDVKTVSG</sequence>
<name>A0A4Z1NTX5_9PEZI</name>
<dbReference type="InterPro" id="IPR050411">
    <property type="entry name" value="AlphaKG_dependent_hydroxylases"/>
</dbReference>
<dbReference type="Pfam" id="PF02668">
    <property type="entry name" value="TauD"/>
    <property type="match status" value="1"/>
</dbReference>
<evidence type="ECO:0000259" key="3">
    <source>
        <dbReference type="Pfam" id="PF02668"/>
    </source>
</evidence>
<reference evidence="4 5" key="1">
    <citation type="submission" date="2019-04" db="EMBL/GenBank/DDBJ databases">
        <title>High contiguity whole genome sequence and gene annotation resource for two Venturia nashicola isolates.</title>
        <authorList>
            <person name="Prokchorchik M."/>
            <person name="Won K."/>
            <person name="Lee Y."/>
            <person name="Choi E.D."/>
            <person name="Segonzac C."/>
            <person name="Sohn K.H."/>
        </authorList>
    </citation>
    <scope>NUCLEOTIDE SEQUENCE [LARGE SCALE GENOMIC DNA]</scope>
    <source>
        <strain evidence="4 5">PRI2</strain>
    </source>
</reference>
<feature type="domain" description="TauD/TfdA-like" evidence="3">
    <location>
        <begin position="108"/>
        <end position="371"/>
    </location>
</feature>
<dbReference type="SUPFAM" id="SSF51197">
    <property type="entry name" value="Clavaminate synthase-like"/>
    <property type="match status" value="1"/>
</dbReference>
<dbReference type="PANTHER" id="PTHR10696">
    <property type="entry name" value="GAMMA-BUTYROBETAINE HYDROXYLASE-RELATED"/>
    <property type="match status" value="1"/>
</dbReference>
<comment type="caution">
    <text evidence="4">The sequence shown here is derived from an EMBL/GenBank/DDBJ whole genome shotgun (WGS) entry which is preliminary data.</text>
</comment>
<organism evidence="4 5">
    <name type="scientific">Venturia nashicola</name>
    <dbReference type="NCBI Taxonomy" id="86259"/>
    <lineage>
        <taxon>Eukaryota</taxon>
        <taxon>Fungi</taxon>
        <taxon>Dikarya</taxon>
        <taxon>Ascomycota</taxon>
        <taxon>Pezizomycotina</taxon>
        <taxon>Dothideomycetes</taxon>
        <taxon>Pleosporomycetidae</taxon>
        <taxon>Venturiales</taxon>
        <taxon>Venturiaceae</taxon>
        <taxon>Venturia</taxon>
    </lineage>
</organism>
<dbReference type="FunFam" id="3.60.130.10:FF:000011">
    <property type="entry name" value="Taurine catabolism dioxygenase TauD"/>
    <property type="match status" value="1"/>
</dbReference>
<feature type="compositionally biased region" description="Basic and acidic residues" evidence="2">
    <location>
        <begin position="418"/>
        <end position="428"/>
    </location>
</feature>
<dbReference type="InterPro" id="IPR003819">
    <property type="entry name" value="TauD/TfdA-like"/>
</dbReference>
<dbReference type="EMBL" id="SNSC02000017">
    <property type="protein sequence ID" value="TID16825.1"/>
    <property type="molecule type" value="Genomic_DNA"/>
</dbReference>
<evidence type="ECO:0000313" key="5">
    <source>
        <dbReference type="Proteomes" id="UP000298493"/>
    </source>
</evidence>
<keyword evidence="1" id="KW-0560">Oxidoreductase</keyword>
<dbReference type="InterPro" id="IPR042098">
    <property type="entry name" value="TauD-like_sf"/>
</dbReference>
<evidence type="ECO:0000256" key="1">
    <source>
        <dbReference type="ARBA" id="ARBA00023002"/>
    </source>
</evidence>